<proteinExistence type="predicted"/>
<dbReference type="InterPro" id="IPR045091">
    <property type="entry name" value="Mad2-like"/>
</dbReference>
<dbReference type="EnsemblMetazoa" id="CLYHEMT017017.1">
    <property type="protein sequence ID" value="CLYHEMP017017.1"/>
    <property type="gene ID" value="CLYHEMG017017"/>
</dbReference>
<organism evidence="1 2">
    <name type="scientific">Clytia hemisphaerica</name>
    <dbReference type="NCBI Taxonomy" id="252671"/>
    <lineage>
        <taxon>Eukaryota</taxon>
        <taxon>Metazoa</taxon>
        <taxon>Cnidaria</taxon>
        <taxon>Hydrozoa</taxon>
        <taxon>Hydroidolina</taxon>
        <taxon>Leptothecata</taxon>
        <taxon>Obeliida</taxon>
        <taxon>Clytiidae</taxon>
        <taxon>Clytia</taxon>
    </lineage>
</organism>
<evidence type="ECO:0000313" key="2">
    <source>
        <dbReference type="Proteomes" id="UP000594262"/>
    </source>
</evidence>
<dbReference type="RefSeq" id="XP_066932834.1">
    <property type="nucleotide sequence ID" value="XM_067076733.1"/>
</dbReference>
<reference evidence="1" key="1">
    <citation type="submission" date="2021-01" db="UniProtKB">
        <authorList>
            <consortium name="EnsemblMetazoa"/>
        </authorList>
    </citation>
    <scope>IDENTIFICATION</scope>
</reference>
<dbReference type="GO" id="GO:0016035">
    <property type="term" value="C:zeta DNA polymerase complex"/>
    <property type="evidence" value="ECO:0007669"/>
    <property type="project" value="TreeGrafter"/>
</dbReference>
<protein>
    <submittedName>
        <fullName evidence="1">Uncharacterized protein</fullName>
    </submittedName>
</protein>
<dbReference type="SUPFAM" id="SSF56019">
    <property type="entry name" value="The spindle assembly checkpoint protein mad2"/>
    <property type="match status" value="1"/>
</dbReference>
<evidence type="ECO:0000313" key="1">
    <source>
        <dbReference type="EnsemblMetazoa" id="CLYHEMP017017.1"/>
    </source>
</evidence>
<dbReference type="Proteomes" id="UP000594262">
    <property type="component" value="Unplaced"/>
</dbReference>
<dbReference type="PANTHER" id="PTHR11842:SF10">
    <property type="entry name" value="MITOTIC SPINDLE ASSEMBLY CHECKPOINT PROTEIN MAD2B"/>
    <property type="match status" value="1"/>
</dbReference>
<sequence>MKLLENQSKQCFLDMETHLRALLLKINTCESMLQPLPNECSFQVLVHTKRLTLSQMQESSTFMDFPWIRSENTNKSQQGKDEPVIIPIRSCSTQAFVLQCFVEEKKTKK</sequence>
<dbReference type="PANTHER" id="PTHR11842">
    <property type="entry name" value="MITOTIC SPINDLE ASSEMBLY CHECKPOINT PROTEIN MAD2"/>
    <property type="match status" value="1"/>
</dbReference>
<name>A0A7M6DMZ5_9CNID</name>
<dbReference type="OrthoDB" id="197419at2759"/>
<dbReference type="Gene3D" id="3.30.900.10">
    <property type="entry name" value="HORMA domain"/>
    <property type="match status" value="1"/>
</dbReference>
<dbReference type="GeneID" id="136820545"/>
<keyword evidence="2" id="KW-1185">Reference proteome</keyword>
<dbReference type="AlphaFoldDB" id="A0A7M6DMZ5"/>
<accession>A0A7M6DMZ5</accession>
<dbReference type="InterPro" id="IPR036570">
    <property type="entry name" value="HORMA_dom_sf"/>
</dbReference>